<dbReference type="SUPFAM" id="SSF53448">
    <property type="entry name" value="Nucleotide-diphospho-sugar transferases"/>
    <property type="match status" value="1"/>
</dbReference>
<evidence type="ECO:0000313" key="2">
    <source>
        <dbReference type="EMBL" id="PIE31712.1"/>
    </source>
</evidence>
<dbReference type="Proteomes" id="UP000230821">
    <property type="component" value="Unassembled WGS sequence"/>
</dbReference>
<dbReference type="PANTHER" id="PTHR22916:SF3">
    <property type="entry name" value="UDP-GLCNAC:BETAGAL BETA-1,3-N-ACETYLGLUCOSAMINYLTRANSFERASE-LIKE PROTEIN 1"/>
    <property type="match status" value="1"/>
</dbReference>
<dbReference type="CDD" id="cd00761">
    <property type="entry name" value="Glyco_tranf_GTA_type"/>
    <property type="match status" value="1"/>
</dbReference>
<gene>
    <name evidence="2" type="ORF">CSA56_17600</name>
</gene>
<comment type="caution">
    <text evidence="2">The sequence shown here is derived from an EMBL/GenBank/DDBJ whole genome shotgun (WGS) entry which is preliminary data.</text>
</comment>
<name>A0A2G6K9R5_9BACT</name>
<dbReference type="Pfam" id="PF00535">
    <property type="entry name" value="Glycos_transf_2"/>
    <property type="match status" value="1"/>
</dbReference>
<dbReference type="PANTHER" id="PTHR22916">
    <property type="entry name" value="GLYCOSYLTRANSFERASE"/>
    <property type="match status" value="1"/>
</dbReference>
<dbReference type="AlphaFoldDB" id="A0A2G6K9R5"/>
<keyword evidence="2" id="KW-0808">Transferase</keyword>
<feature type="domain" description="Glycosyltransferase 2-like" evidence="1">
    <location>
        <begin position="9"/>
        <end position="80"/>
    </location>
</feature>
<protein>
    <submittedName>
        <fullName evidence="2">Glycosyl transferase</fullName>
    </submittedName>
</protein>
<evidence type="ECO:0000259" key="1">
    <source>
        <dbReference type="Pfam" id="PF00535"/>
    </source>
</evidence>
<dbReference type="InterPro" id="IPR001173">
    <property type="entry name" value="Glyco_trans_2-like"/>
</dbReference>
<accession>A0A2G6K9R5</accession>
<evidence type="ECO:0000313" key="3">
    <source>
        <dbReference type="Proteomes" id="UP000230821"/>
    </source>
</evidence>
<dbReference type="InterPro" id="IPR029044">
    <property type="entry name" value="Nucleotide-diphossugar_trans"/>
</dbReference>
<dbReference type="Gene3D" id="3.90.550.10">
    <property type="entry name" value="Spore Coat Polysaccharide Biosynthesis Protein SpsA, Chain A"/>
    <property type="match status" value="1"/>
</dbReference>
<feature type="non-terminal residue" evidence="2">
    <location>
        <position position="80"/>
    </location>
</feature>
<reference evidence="2 3" key="1">
    <citation type="submission" date="2017-10" db="EMBL/GenBank/DDBJ databases">
        <title>Novel microbial diversity and functional potential in the marine mammal oral microbiome.</title>
        <authorList>
            <person name="Dudek N.K."/>
            <person name="Sun C.L."/>
            <person name="Burstein D."/>
            <person name="Kantor R.S."/>
            <person name="Aliaga Goltsman D.S."/>
            <person name="Bik E.M."/>
            <person name="Thomas B.C."/>
            <person name="Banfield J.F."/>
            <person name="Relman D.A."/>
        </authorList>
    </citation>
    <scope>NUCLEOTIDE SEQUENCE [LARGE SCALE GENOMIC DNA]</scope>
    <source>
        <strain evidence="2">DOLJORAL78_47_16</strain>
    </source>
</reference>
<proteinExistence type="predicted"/>
<dbReference type="GO" id="GO:0016758">
    <property type="term" value="F:hexosyltransferase activity"/>
    <property type="evidence" value="ECO:0007669"/>
    <property type="project" value="UniProtKB-ARBA"/>
</dbReference>
<dbReference type="EMBL" id="PDSK01000132">
    <property type="protein sequence ID" value="PIE31712.1"/>
    <property type="molecule type" value="Genomic_DNA"/>
</dbReference>
<organism evidence="2 3">
    <name type="scientific">candidate division KSB3 bacterium</name>
    <dbReference type="NCBI Taxonomy" id="2044937"/>
    <lineage>
        <taxon>Bacteria</taxon>
        <taxon>candidate division KSB3</taxon>
    </lineage>
</organism>
<sequence>MCVDLPQVSVIIPTCNRADFLKNAIDSVLSQTFGNFELIIVDDGSTDHTPELIKEYGQKVRYIPQDNRGVSNARNVGIRA</sequence>